<proteinExistence type="predicted"/>
<protein>
    <submittedName>
        <fullName evidence="1">Uncharacterized protein</fullName>
    </submittedName>
</protein>
<evidence type="ECO:0000313" key="1">
    <source>
        <dbReference type="EMBL" id="MFA9477611.1"/>
    </source>
</evidence>
<sequence length="163" mass="18387">MILRVGPFLYRVRFVDSYIEHEGEKCLGLCDNDAHELLVSTVVTEAQQIQVISHEYMEAWLFHFGENVADKEDYCDLFGMAMTQFVLDLTRQLQQPATQDTPDASADALRHCLDQAVHTHTDADNASPTPTPTRHIATKLARHAAKVGLKVRHVYDGKNNIEP</sequence>
<dbReference type="Proteomes" id="UP001575105">
    <property type="component" value="Unassembled WGS sequence"/>
</dbReference>
<organism evidence="1 2">
    <name type="scientific">Natronomicrosphaera hydrolytica</name>
    <dbReference type="NCBI Taxonomy" id="3242702"/>
    <lineage>
        <taxon>Bacteria</taxon>
        <taxon>Pseudomonadati</taxon>
        <taxon>Planctomycetota</taxon>
        <taxon>Phycisphaerae</taxon>
        <taxon>Phycisphaerales</taxon>
        <taxon>Phycisphaeraceae</taxon>
        <taxon>Natronomicrosphaera</taxon>
    </lineage>
</organism>
<dbReference type="EMBL" id="JBGUBD010000003">
    <property type="protein sequence ID" value="MFA9477611.1"/>
    <property type="molecule type" value="Genomic_DNA"/>
</dbReference>
<comment type="caution">
    <text evidence="1">The sequence shown here is derived from an EMBL/GenBank/DDBJ whole genome shotgun (WGS) entry which is preliminary data.</text>
</comment>
<name>A0ABV4U4D3_9BACT</name>
<gene>
    <name evidence="1" type="ORF">ACERK3_04810</name>
</gene>
<reference evidence="1 2" key="1">
    <citation type="submission" date="2024-08" db="EMBL/GenBank/DDBJ databases">
        <title>Whole-genome sequencing of halo(alkali)philic microorganisms from hypersaline lakes.</title>
        <authorList>
            <person name="Sorokin D.Y."/>
            <person name="Merkel A.Y."/>
            <person name="Messina E."/>
            <person name="Yakimov M."/>
        </authorList>
    </citation>
    <scope>NUCLEOTIDE SEQUENCE [LARGE SCALE GENOMIC DNA]</scope>
    <source>
        <strain evidence="1 2">AB-hyl4</strain>
    </source>
</reference>
<dbReference type="RefSeq" id="WP_425344540.1">
    <property type="nucleotide sequence ID" value="NZ_JBGUBD010000003.1"/>
</dbReference>
<accession>A0ABV4U4D3</accession>
<evidence type="ECO:0000313" key="2">
    <source>
        <dbReference type="Proteomes" id="UP001575105"/>
    </source>
</evidence>
<keyword evidence="2" id="KW-1185">Reference proteome</keyword>